<dbReference type="GO" id="GO:0043531">
    <property type="term" value="F:ADP binding"/>
    <property type="evidence" value="ECO:0007669"/>
    <property type="project" value="InterPro"/>
</dbReference>
<dbReference type="Gramene" id="EER91059">
    <property type="protein sequence ID" value="EER91059"/>
    <property type="gene ID" value="SORBI_3001G132300"/>
</dbReference>
<dbReference type="GO" id="GO:0002758">
    <property type="term" value="P:innate immune response-activating signaling pathway"/>
    <property type="evidence" value="ECO:0007669"/>
    <property type="project" value="UniProtKB-ARBA"/>
</dbReference>
<dbReference type="Pfam" id="PF00931">
    <property type="entry name" value="NB-ARC"/>
    <property type="match status" value="1"/>
</dbReference>
<dbReference type="FunFam" id="1.10.10.10:FF:000322">
    <property type="entry name" value="Probable disease resistance protein At1g63360"/>
    <property type="match status" value="1"/>
</dbReference>
<dbReference type="InterPro" id="IPR038005">
    <property type="entry name" value="RX-like_CC"/>
</dbReference>
<dbReference type="PANTHER" id="PTHR36766:SF36">
    <property type="entry name" value="AAA+ ATPASE DOMAIN-CONTAINING PROTEIN"/>
    <property type="match status" value="1"/>
</dbReference>
<feature type="domain" description="Disease resistance protein winged helix" evidence="10">
    <location>
        <begin position="457"/>
        <end position="524"/>
    </location>
</feature>
<dbReference type="InterPro" id="IPR042197">
    <property type="entry name" value="Apaf_helical"/>
</dbReference>
<evidence type="ECO:0000259" key="9">
    <source>
        <dbReference type="Pfam" id="PF18052"/>
    </source>
</evidence>
<dbReference type="Gene3D" id="3.80.10.10">
    <property type="entry name" value="Ribonuclease Inhibitor"/>
    <property type="match status" value="2"/>
</dbReference>
<keyword evidence="5" id="KW-0611">Plant defense</keyword>
<dbReference type="SUPFAM" id="SSF52058">
    <property type="entry name" value="L domain-like"/>
    <property type="match status" value="1"/>
</dbReference>
<evidence type="ECO:0000256" key="7">
    <source>
        <dbReference type="ARBA" id="ARBA00023054"/>
    </source>
</evidence>
<evidence type="ECO:0000259" key="8">
    <source>
        <dbReference type="Pfam" id="PF00931"/>
    </source>
</evidence>
<dbReference type="InterPro" id="IPR055414">
    <property type="entry name" value="LRR_R13L4/SHOC2-like"/>
</dbReference>
<dbReference type="Gene3D" id="1.10.8.430">
    <property type="entry name" value="Helical domain of apoptotic protease-activating factors"/>
    <property type="match status" value="1"/>
</dbReference>
<evidence type="ECO:0000256" key="3">
    <source>
        <dbReference type="ARBA" id="ARBA00022737"/>
    </source>
</evidence>
<dbReference type="InterPro" id="IPR041118">
    <property type="entry name" value="Rx_N"/>
</dbReference>
<sequence length="1099" mass="123714">MAAVLDAFASKLADILVGMAKEKVELLLGVPGEITKLETTLGDLSRILADAERRRIRDSATDGWVRELKDVMYDADDILDLCQIMEGGEEEDPSSSVSAPKTKSTSGCWNWNIPKMFFCLRNPVVVHEIGKKIQALNQRLEDLEKRSSRFGFITQAINSSDYPVNNASNLLSEKTSSLIVPSDVVGDKIMEDTKEIVDLLIKKVDTPAKSKSNNVVVAVAITGMGGIGKTTLARMVFNDNKIEENFEDRIWLSVNQEVNEISVLQSVLASFGANQNHEGFAGNKDLLERALMKMVEQKKKFLLVMDDVWGEKVWNDLLRVPLSYGAPGSRVLVTTRNDEVARGINAQHLHRVDKLQTEDAWVLLKNQVVLNESDDGYVNELKGIGIKIVENCDCLPLAVKVLGGVLRRKSKTRDTWTDICNYTWPAEGIDRDIDRAVYLSYEDLPSHLKQCFLYCSLFPKDELIRLGDIVRLWIAQGYIQDKITSKTLEDLGEDYYKELLSRNLLDPDKRSYGQTACTMHDVIRSCAQSIIKDEGVLISGSQDVSRTLISTTKLRHLSISNKTVMIDTLQKQVSLRTLMLFGSTMVELKDLLSHLSCLRVLSLDNVNLVELPDSICHLKHLRNLCLSGTSISTIPRDIGDLKFLEDIDLFGCRNVSRLPNSILKLQKLNSLNLIGTTITSIPCGFHKLKDLVNLCGFPTDSNDSTDGWCSLEELGPLSKLKQLNIKNLEKAPSGSMAAKAMLSNKHHLISLDLIFTSRLGENWVLKDDISEEEHERIGEVLANLCPPTCIENLEIRGYFARGLPQWMRAMSAFGSLSRFVLKDYACCMQLPNGLGQLPFLDHFWIERAPSIQGIGHDLLLPSHSLLGDDGDGASVQIGEQNKRRQPHHISHGTGAAFPKLRNLGFIGMFEWTEWEWEQHVVAMPVLESLRVQHCKLQCFPIGLAHHASQLRYLTLQNISHLVSIENFPSLVKLWSYNNPRLERISNNKNLEWIDISSCPALKELDRLPSLQSLEWWDLRAKALPQYLQKTKLNKLHVDCSPSLLKLIALQDDSSEWGKIKHVQELKAYGRASTEDEVDRHIYYTKEPYSFDVYLGESTD</sequence>
<dbReference type="Proteomes" id="UP000807115">
    <property type="component" value="Chromosome 1"/>
</dbReference>
<dbReference type="Pfam" id="PF23598">
    <property type="entry name" value="LRR_14"/>
    <property type="match status" value="1"/>
</dbReference>
<proteinExistence type="inferred from homology"/>
<dbReference type="InterPro" id="IPR036388">
    <property type="entry name" value="WH-like_DNA-bd_sf"/>
</dbReference>
<dbReference type="SUPFAM" id="SSF52540">
    <property type="entry name" value="P-loop containing nucleoside triphosphate hydrolases"/>
    <property type="match status" value="1"/>
</dbReference>
<dbReference type="PANTHER" id="PTHR36766">
    <property type="entry name" value="PLANT BROAD-SPECTRUM MILDEW RESISTANCE PROTEIN RPW8"/>
    <property type="match status" value="1"/>
</dbReference>
<keyword evidence="6" id="KW-0067">ATP-binding</keyword>
<keyword evidence="3" id="KW-0677">Repeat</keyword>
<dbReference type="InterPro" id="IPR003591">
    <property type="entry name" value="Leu-rich_rpt_typical-subtyp"/>
</dbReference>
<reference evidence="12" key="1">
    <citation type="journal article" date="2019" name="BMC Genomics">
        <title>A new reference genome for Sorghum bicolor reveals high levels of sequence similarity between sweet and grain genotypes: implications for the genetics of sugar metabolism.</title>
        <authorList>
            <person name="Cooper E.A."/>
            <person name="Brenton Z.W."/>
            <person name="Flinn B.S."/>
            <person name="Jenkins J."/>
            <person name="Shu S."/>
            <person name="Flowers D."/>
            <person name="Luo F."/>
            <person name="Wang Y."/>
            <person name="Xia P."/>
            <person name="Barry K."/>
            <person name="Daum C."/>
            <person name="Lipzen A."/>
            <person name="Yoshinaga Y."/>
            <person name="Schmutz J."/>
            <person name="Saski C."/>
            <person name="Vermerris W."/>
            <person name="Kresovich S."/>
        </authorList>
    </citation>
    <scope>NUCLEOTIDE SEQUENCE</scope>
</reference>
<dbReference type="Gene3D" id="1.10.10.10">
    <property type="entry name" value="Winged helix-like DNA-binding domain superfamily/Winged helix DNA-binding domain"/>
    <property type="match status" value="1"/>
</dbReference>
<dbReference type="Pfam" id="PF23559">
    <property type="entry name" value="WHD_DRP"/>
    <property type="match status" value="1"/>
</dbReference>
<reference evidence="12" key="2">
    <citation type="submission" date="2020-10" db="EMBL/GenBank/DDBJ databases">
        <authorList>
            <person name="Cooper E.A."/>
            <person name="Brenton Z.W."/>
            <person name="Flinn B.S."/>
            <person name="Jenkins J."/>
            <person name="Shu S."/>
            <person name="Flowers D."/>
            <person name="Luo F."/>
            <person name="Wang Y."/>
            <person name="Xia P."/>
            <person name="Barry K."/>
            <person name="Daum C."/>
            <person name="Lipzen A."/>
            <person name="Yoshinaga Y."/>
            <person name="Schmutz J."/>
            <person name="Saski C."/>
            <person name="Vermerris W."/>
            <person name="Kresovich S."/>
        </authorList>
    </citation>
    <scope>NUCLEOTIDE SEQUENCE</scope>
</reference>
<name>A0A921RYI8_SORBI</name>
<dbReference type="CDD" id="cd14798">
    <property type="entry name" value="RX-CC_like"/>
    <property type="match status" value="1"/>
</dbReference>
<dbReference type="SMART" id="SM00369">
    <property type="entry name" value="LRR_TYP"/>
    <property type="match status" value="4"/>
</dbReference>
<dbReference type="GO" id="GO:0009626">
    <property type="term" value="P:plant-type hypersensitive response"/>
    <property type="evidence" value="ECO:0007669"/>
    <property type="project" value="UniProtKB-ARBA"/>
</dbReference>
<dbReference type="InterPro" id="IPR058922">
    <property type="entry name" value="WHD_DRP"/>
</dbReference>
<evidence type="ECO:0000313" key="13">
    <source>
        <dbReference type="Proteomes" id="UP000807115"/>
    </source>
</evidence>
<dbReference type="Gene3D" id="3.40.50.300">
    <property type="entry name" value="P-loop containing nucleotide triphosphate hydrolases"/>
    <property type="match status" value="1"/>
</dbReference>
<feature type="domain" description="Disease resistance N-terminal" evidence="9">
    <location>
        <begin position="8"/>
        <end position="92"/>
    </location>
</feature>
<feature type="domain" description="NB-ARC" evidence="8">
    <location>
        <begin position="213"/>
        <end position="372"/>
    </location>
</feature>
<keyword evidence="2" id="KW-0433">Leucine-rich repeat</keyword>
<dbReference type="GO" id="GO:0005524">
    <property type="term" value="F:ATP binding"/>
    <property type="evidence" value="ECO:0007669"/>
    <property type="project" value="UniProtKB-KW"/>
</dbReference>
<comment type="caution">
    <text evidence="12">The sequence shown here is derived from an EMBL/GenBank/DDBJ whole genome shotgun (WGS) entry which is preliminary data.</text>
</comment>
<protein>
    <submittedName>
        <fullName evidence="12">Uncharacterized protein</fullName>
    </submittedName>
</protein>
<dbReference type="PRINTS" id="PR00364">
    <property type="entry name" value="DISEASERSIST"/>
</dbReference>
<keyword evidence="7" id="KW-0175">Coiled coil</keyword>
<dbReference type="GO" id="GO:0042742">
    <property type="term" value="P:defense response to bacterium"/>
    <property type="evidence" value="ECO:0007669"/>
    <property type="project" value="UniProtKB-ARBA"/>
</dbReference>
<evidence type="ECO:0000256" key="2">
    <source>
        <dbReference type="ARBA" id="ARBA00022614"/>
    </source>
</evidence>
<dbReference type="OMA" id="NIYIWEC"/>
<comment type="similarity">
    <text evidence="1">Belongs to the disease resistance NB-LRR family.</text>
</comment>
<dbReference type="InterPro" id="IPR032675">
    <property type="entry name" value="LRR_dom_sf"/>
</dbReference>
<evidence type="ECO:0000256" key="4">
    <source>
        <dbReference type="ARBA" id="ARBA00022741"/>
    </source>
</evidence>
<evidence type="ECO:0000259" key="11">
    <source>
        <dbReference type="Pfam" id="PF23598"/>
    </source>
</evidence>
<organism evidence="12 13">
    <name type="scientific">Sorghum bicolor</name>
    <name type="common">Sorghum</name>
    <name type="synonym">Sorghum vulgare</name>
    <dbReference type="NCBI Taxonomy" id="4558"/>
    <lineage>
        <taxon>Eukaryota</taxon>
        <taxon>Viridiplantae</taxon>
        <taxon>Streptophyta</taxon>
        <taxon>Embryophyta</taxon>
        <taxon>Tracheophyta</taxon>
        <taxon>Spermatophyta</taxon>
        <taxon>Magnoliopsida</taxon>
        <taxon>Liliopsida</taxon>
        <taxon>Poales</taxon>
        <taxon>Poaceae</taxon>
        <taxon>PACMAD clade</taxon>
        <taxon>Panicoideae</taxon>
        <taxon>Andropogonodae</taxon>
        <taxon>Andropogoneae</taxon>
        <taxon>Sorghinae</taxon>
        <taxon>Sorghum</taxon>
    </lineage>
</organism>
<dbReference type="AlphaFoldDB" id="A0A921RYI8"/>
<dbReference type="Gene3D" id="1.20.5.4130">
    <property type="match status" value="1"/>
</dbReference>
<evidence type="ECO:0000256" key="5">
    <source>
        <dbReference type="ARBA" id="ARBA00022821"/>
    </source>
</evidence>
<dbReference type="InterPro" id="IPR027417">
    <property type="entry name" value="P-loop_NTPase"/>
</dbReference>
<evidence type="ECO:0000259" key="10">
    <source>
        <dbReference type="Pfam" id="PF23559"/>
    </source>
</evidence>
<feature type="domain" description="Disease resistance R13L4/SHOC-2-like LRR" evidence="11">
    <location>
        <begin position="575"/>
        <end position="963"/>
    </location>
</feature>
<evidence type="ECO:0000313" key="12">
    <source>
        <dbReference type="EMBL" id="KAG0548106.1"/>
    </source>
</evidence>
<accession>A0A921RYI8</accession>
<evidence type="ECO:0000256" key="1">
    <source>
        <dbReference type="ARBA" id="ARBA00008894"/>
    </source>
</evidence>
<keyword evidence="4" id="KW-0547">Nucleotide-binding</keyword>
<evidence type="ECO:0000256" key="6">
    <source>
        <dbReference type="ARBA" id="ARBA00022840"/>
    </source>
</evidence>
<dbReference type="InterPro" id="IPR002182">
    <property type="entry name" value="NB-ARC"/>
</dbReference>
<dbReference type="EMBL" id="CM027680">
    <property type="protein sequence ID" value="KAG0548106.1"/>
    <property type="molecule type" value="Genomic_DNA"/>
</dbReference>
<dbReference type="Pfam" id="PF18052">
    <property type="entry name" value="Rx_N"/>
    <property type="match status" value="1"/>
</dbReference>
<gene>
    <name evidence="12" type="ORF">BDA96_01G138100</name>
</gene>